<reference evidence="1 2" key="1">
    <citation type="submission" date="2020-03" db="EMBL/GenBank/DDBJ databases">
        <title>Draft Genome Sequence of Cudoniella acicularis.</title>
        <authorList>
            <person name="Buettner E."/>
            <person name="Kellner H."/>
        </authorList>
    </citation>
    <scope>NUCLEOTIDE SEQUENCE [LARGE SCALE GENOMIC DNA]</scope>
    <source>
        <strain evidence="1 2">DSM 108380</strain>
    </source>
</reference>
<sequence>MGSFTIDDGITIPLPPSYYNYLMSINLDAYEYPYYQKSGAKATFYDIINLLGGCANFLNDFETKNKHLTPIDRPIMEAAYVCFLKYHYKKWDPTSKTGKGGEAAAACALKYKERLLWKACEQVKAWWRKKGLQYPGLKVEDKRNRNDRCMKCRVVDN</sequence>
<gene>
    <name evidence="1" type="ORF">G7Y89_g58</name>
</gene>
<keyword evidence="2" id="KW-1185">Reference proteome</keyword>
<dbReference type="EMBL" id="JAAMPI010000002">
    <property type="protein sequence ID" value="KAF4638017.1"/>
    <property type="molecule type" value="Genomic_DNA"/>
</dbReference>
<evidence type="ECO:0000313" key="2">
    <source>
        <dbReference type="Proteomes" id="UP000566819"/>
    </source>
</evidence>
<dbReference type="Proteomes" id="UP000566819">
    <property type="component" value="Unassembled WGS sequence"/>
</dbReference>
<name>A0A8H4S0K1_9HELO</name>
<accession>A0A8H4S0K1</accession>
<organism evidence="1 2">
    <name type="scientific">Cudoniella acicularis</name>
    <dbReference type="NCBI Taxonomy" id="354080"/>
    <lineage>
        <taxon>Eukaryota</taxon>
        <taxon>Fungi</taxon>
        <taxon>Dikarya</taxon>
        <taxon>Ascomycota</taxon>
        <taxon>Pezizomycotina</taxon>
        <taxon>Leotiomycetes</taxon>
        <taxon>Helotiales</taxon>
        <taxon>Tricladiaceae</taxon>
        <taxon>Cudoniella</taxon>
    </lineage>
</organism>
<proteinExistence type="predicted"/>
<evidence type="ECO:0000313" key="1">
    <source>
        <dbReference type="EMBL" id="KAF4638017.1"/>
    </source>
</evidence>
<comment type="caution">
    <text evidence="1">The sequence shown here is derived from an EMBL/GenBank/DDBJ whole genome shotgun (WGS) entry which is preliminary data.</text>
</comment>
<dbReference type="AlphaFoldDB" id="A0A8H4S0K1"/>
<protein>
    <submittedName>
        <fullName evidence="1">Uncharacterized protein</fullName>
    </submittedName>
</protein>